<dbReference type="InterPro" id="IPR011051">
    <property type="entry name" value="RmlC_Cupin_sf"/>
</dbReference>
<accession>A0A8H6FE95</accession>
<dbReference type="InterPro" id="IPR016305">
    <property type="entry name" value="Mannose-6-P_Isomerase"/>
</dbReference>
<dbReference type="InterPro" id="IPR018050">
    <property type="entry name" value="Pmannose_isomerase-type1_CS"/>
</dbReference>
<dbReference type="InterPro" id="IPR027417">
    <property type="entry name" value="P-loop_NTPase"/>
</dbReference>
<reference evidence="14 15" key="1">
    <citation type="journal article" date="2020" name="Genomics">
        <title>Complete, high-quality genomes from long-read metagenomic sequencing of two wolf lichen thalli reveals enigmatic genome architecture.</title>
        <authorList>
            <person name="McKenzie S.K."/>
            <person name="Walston R.F."/>
            <person name="Allen J.L."/>
        </authorList>
    </citation>
    <scope>NUCLEOTIDE SEQUENCE [LARGE SCALE GENOMIC DNA]</scope>
    <source>
        <strain evidence="14">WasteWater2</strain>
    </source>
</reference>
<dbReference type="GO" id="GO:0005975">
    <property type="term" value="P:carbohydrate metabolic process"/>
    <property type="evidence" value="ECO:0007669"/>
    <property type="project" value="InterPro"/>
</dbReference>
<dbReference type="Gene3D" id="3.40.850.10">
    <property type="entry name" value="Kinesin motor domain"/>
    <property type="match status" value="1"/>
</dbReference>
<dbReference type="Proteomes" id="UP000578531">
    <property type="component" value="Unassembled WGS sequence"/>
</dbReference>
<comment type="similarity">
    <text evidence="5">Belongs to the mannose-6-phosphate isomerase type 1 family.</text>
</comment>
<protein>
    <recommendedName>
        <fullName evidence="7">Mannose-6-phosphate isomerase</fullName>
        <ecNumber evidence="6">5.3.1.8</ecNumber>
    </recommendedName>
    <alternativeName>
        <fullName evidence="11">Phosphohexomutase</fullName>
    </alternativeName>
    <alternativeName>
        <fullName evidence="12">Phosphomannose isomerase</fullName>
    </alternativeName>
</protein>
<gene>
    <name evidence="14" type="ORF">HO173_012915</name>
</gene>
<dbReference type="InterPro" id="IPR014710">
    <property type="entry name" value="RmlC-like_jellyroll"/>
</dbReference>
<dbReference type="GeneID" id="59294548"/>
<evidence type="ECO:0000256" key="1">
    <source>
        <dbReference type="ARBA" id="ARBA00000757"/>
    </source>
</evidence>
<dbReference type="EMBL" id="JACCJC010000113">
    <property type="protein sequence ID" value="KAF6224674.1"/>
    <property type="molecule type" value="Genomic_DNA"/>
</dbReference>
<dbReference type="PROSITE" id="PS00965">
    <property type="entry name" value="PMI_I_1"/>
    <property type="match status" value="1"/>
</dbReference>
<dbReference type="OrthoDB" id="6605218at2759"/>
<comment type="cofactor">
    <cofactor evidence="2">
        <name>Zn(2+)</name>
        <dbReference type="ChEBI" id="CHEBI:29105"/>
    </cofactor>
</comment>
<dbReference type="EC" id="5.3.1.8" evidence="6"/>
<dbReference type="GO" id="GO:0009298">
    <property type="term" value="P:GDP-mannose biosynthetic process"/>
    <property type="evidence" value="ECO:0007669"/>
    <property type="project" value="UniProtKB-UniPathway"/>
</dbReference>
<sequence>MQVAALTAAGGAHVDHEKPYAELWMGTHPSGPAMLAAHPATSLQDWLEKHSQALGATVLKRFGLKLPFLFKVLSVETALSIQSHPDKELAEKLHAQQPEIYKDNNHKPEMALAITDFEALCGFVSTQELSGALQSIPELTAVVGKQHADAVLKSCSNSNAAQSALKDAFTTLMKADPSAVAEQVEILDDRLQQKQLQEKLTPKEKLQLMLLQTHPWLSGWFFRDYFSGLGMYARKGAQWSVFVQDQRIRACKDNTVLESDFDEVLGQHATQDQVFAAAQGCVDSVLEGYNGSVLAYKCITIKWTICWPTFAHTVNSKLMACALGNASSG</sequence>
<feature type="domain" description="Phosphomannose isomerase type I catalytic" evidence="13">
    <location>
        <begin position="5"/>
        <end position="123"/>
    </location>
</feature>
<dbReference type="InterPro" id="IPR046457">
    <property type="entry name" value="PMI_typeI_cat"/>
</dbReference>
<comment type="function">
    <text evidence="3">Involved in the synthesis of the GDP-mannose and dolichol-phosphate-mannose required for a number of critical mannosyl transfer reactions.</text>
</comment>
<dbReference type="SUPFAM" id="SSF51182">
    <property type="entry name" value="RmlC-like cupins"/>
    <property type="match status" value="1"/>
</dbReference>
<proteinExistence type="inferred from homology"/>
<name>A0A8H6FE95_9LECA</name>
<keyword evidence="9" id="KW-0862">Zinc</keyword>
<evidence type="ECO:0000256" key="5">
    <source>
        <dbReference type="ARBA" id="ARBA00010772"/>
    </source>
</evidence>
<evidence type="ECO:0000256" key="9">
    <source>
        <dbReference type="ARBA" id="ARBA00022833"/>
    </source>
</evidence>
<dbReference type="UniPathway" id="UPA00126">
    <property type="reaction ID" value="UER00423"/>
</dbReference>
<evidence type="ECO:0000313" key="15">
    <source>
        <dbReference type="Proteomes" id="UP000578531"/>
    </source>
</evidence>
<comment type="caution">
    <text evidence="14">The sequence shown here is derived from an EMBL/GenBank/DDBJ whole genome shotgun (WGS) entry which is preliminary data.</text>
</comment>
<evidence type="ECO:0000256" key="11">
    <source>
        <dbReference type="ARBA" id="ARBA00029741"/>
    </source>
</evidence>
<evidence type="ECO:0000259" key="13">
    <source>
        <dbReference type="Pfam" id="PF20511"/>
    </source>
</evidence>
<comment type="catalytic activity">
    <reaction evidence="1">
        <text>D-mannose 6-phosphate = D-fructose 6-phosphate</text>
        <dbReference type="Rhea" id="RHEA:12356"/>
        <dbReference type="ChEBI" id="CHEBI:58735"/>
        <dbReference type="ChEBI" id="CHEBI:61527"/>
        <dbReference type="EC" id="5.3.1.8"/>
    </reaction>
</comment>
<evidence type="ECO:0000256" key="3">
    <source>
        <dbReference type="ARBA" id="ARBA00002564"/>
    </source>
</evidence>
<dbReference type="Gene3D" id="2.60.120.10">
    <property type="entry name" value="Jelly Rolls"/>
    <property type="match status" value="1"/>
</dbReference>
<dbReference type="GO" id="GO:0004476">
    <property type="term" value="F:mannose-6-phosphate isomerase activity"/>
    <property type="evidence" value="ECO:0007669"/>
    <property type="project" value="UniProtKB-EC"/>
</dbReference>
<evidence type="ECO:0000256" key="4">
    <source>
        <dbReference type="ARBA" id="ARBA00004666"/>
    </source>
</evidence>
<keyword evidence="10" id="KW-0413">Isomerase</keyword>
<evidence type="ECO:0000256" key="10">
    <source>
        <dbReference type="ARBA" id="ARBA00023235"/>
    </source>
</evidence>
<dbReference type="PRINTS" id="PR00714">
    <property type="entry name" value="MAN6PISMRASE"/>
</dbReference>
<dbReference type="AlphaFoldDB" id="A0A8H6FE95"/>
<keyword evidence="15" id="KW-1185">Reference proteome</keyword>
<comment type="pathway">
    <text evidence="4">Nucleotide-sugar biosynthesis; GDP-alpha-D-mannose biosynthesis; alpha-D-mannose 1-phosphate from D-fructose 6-phosphate: step 1/2.</text>
</comment>
<dbReference type="PANTHER" id="PTHR10309:SF0">
    <property type="entry name" value="MANNOSE-6-PHOSPHATE ISOMERASE"/>
    <property type="match status" value="1"/>
</dbReference>
<evidence type="ECO:0000256" key="12">
    <source>
        <dbReference type="ARBA" id="ARBA00030762"/>
    </source>
</evidence>
<dbReference type="CDD" id="cd07011">
    <property type="entry name" value="cupin_PMI_type_I_N"/>
    <property type="match status" value="1"/>
</dbReference>
<dbReference type="RefSeq" id="XP_037158372.1">
    <property type="nucleotide sequence ID" value="XM_037314745.1"/>
</dbReference>
<dbReference type="InterPro" id="IPR036961">
    <property type="entry name" value="Kinesin_motor_dom_sf"/>
</dbReference>
<dbReference type="Pfam" id="PF20511">
    <property type="entry name" value="PMI_typeI_cat"/>
    <property type="match status" value="1"/>
</dbReference>
<dbReference type="GO" id="GO:0005829">
    <property type="term" value="C:cytosol"/>
    <property type="evidence" value="ECO:0007669"/>
    <property type="project" value="TreeGrafter"/>
</dbReference>
<evidence type="ECO:0000313" key="14">
    <source>
        <dbReference type="EMBL" id="KAF6224674.1"/>
    </source>
</evidence>
<dbReference type="NCBIfam" id="TIGR00218">
    <property type="entry name" value="manA"/>
    <property type="match status" value="1"/>
</dbReference>
<evidence type="ECO:0000256" key="2">
    <source>
        <dbReference type="ARBA" id="ARBA00001947"/>
    </source>
</evidence>
<dbReference type="PANTHER" id="PTHR10309">
    <property type="entry name" value="MANNOSE-6-PHOSPHATE ISOMERASE"/>
    <property type="match status" value="1"/>
</dbReference>
<evidence type="ECO:0000256" key="7">
    <source>
        <dbReference type="ARBA" id="ARBA00018236"/>
    </source>
</evidence>
<dbReference type="InterPro" id="IPR001250">
    <property type="entry name" value="Man6P_Isoase-1"/>
</dbReference>
<dbReference type="SUPFAM" id="SSF52540">
    <property type="entry name" value="P-loop containing nucleoside triphosphate hydrolases"/>
    <property type="match status" value="1"/>
</dbReference>
<organism evidence="14 15">
    <name type="scientific">Letharia columbiana</name>
    <dbReference type="NCBI Taxonomy" id="112416"/>
    <lineage>
        <taxon>Eukaryota</taxon>
        <taxon>Fungi</taxon>
        <taxon>Dikarya</taxon>
        <taxon>Ascomycota</taxon>
        <taxon>Pezizomycotina</taxon>
        <taxon>Lecanoromycetes</taxon>
        <taxon>OSLEUM clade</taxon>
        <taxon>Lecanoromycetidae</taxon>
        <taxon>Lecanorales</taxon>
        <taxon>Lecanorineae</taxon>
        <taxon>Parmeliaceae</taxon>
        <taxon>Letharia</taxon>
    </lineage>
</organism>
<keyword evidence="8" id="KW-0479">Metal-binding</keyword>
<dbReference type="GO" id="GO:0008270">
    <property type="term" value="F:zinc ion binding"/>
    <property type="evidence" value="ECO:0007669"/>
    <property type="project" value="InterPro"/>
</dbReference>
<evidence type="ECO:0000256" key="8">
    <source>
        <dbReference type="ARBA" id="ARBA00022723"/>
    </source>
</evidence>
<evidence type="ECO:0000256" key="6">
    <source>
        <dbReference type="ARBA" id="ARBA00011956"/>
    </source>
</evidence>